<evidence type="ECO:0000256" key="2">
    <source>
        <dbReference type="ARBA" id="ARBA00009239"/>
    </source>
</evidence>
<dbReference type="OMA" id="NSEPHER"/>
<keyword evidence="3 9" id="KW-0808">Transferase</keyword>
<dbReference type="OrthoDB" id="431432at2759"/>
<protein>
    <recommendedName>
        <fullName evidence="9">Hexosyltransferase</fullName>
        <ecNumber evidence="9">2.4.1.-</ecNumber>
    </recommendedName>
</protein>
<accession>A0A914BPD6</accession>
<dbReference type="Gene3D" id="3.90.550.10">
    <property type="entry name" value="Spore Coat Polysaccharide Biosynthesis Protein SpsA, Chain A"/>
    <property type="match status" value="1"/>
</dbReference>
<dbReference type="EC" id="2.4.1.-" evidence="9"/>
<evidence type="ECO:0000256" key="3">
    <source>
        <dbReference type="ARBA" id="ARBA00022679"/>
    </source>
</evidence>
<name>A0A914BPD6_PATMI</name>
<dbReference type="PANTHER" id="PTHR12369:SF11">
    <property type="entry name" value="HEXOSYLTRANSFERASE"/>
    <property type="match status" value="1"/>
</dbReference>
<dbReference type="PANTHER" id="PTHR12369">
    <property type="entry name" value="CHONDROITIN SYNTHASE"/>
    <property type="match status" value="1"/>
</dbReference>
<keyword evidence="7 9" id="KW-0333">Golgi apparatus</keyword>
<evidence type="ECO:0000256" key="7">
    <source>
        <dbReference type="ARBA" id="ARBA00023034"/>
    </source>
</evidence>
<organism evidence="10 11">
    <name type="scientific">Patiria miniata</name>
    <name type="common">Bat star</name>
    <name type="synonym">Asterina miniata</name>
    <dbReference type="NCBI Taxonomy" id="46514"/>
    <lineage>
        <taxon>Eukaryota</taxon>
        <taxon>Metazoa</taxon>
        <taxon>Echinodermata</taxon>
        <taxon>Eleutherozoa</taxon>
        <taxon>Asterozoa</taxon>
        <taxon>Asteroidea</taxon>
        <taxon>Valvatacea</taxon>
        <taxon>Valvatida</taxon>
        <taxon>Asterinidae</taxon>
        <taxon>Patiria</taxon>
    </lineage>
</organism>
<keyword evidence="4" id="KW-0812">Transmembrane</keyword>
<dbReference type="Proteomes" id="UP000887568">
    <property type="component" value="Unplaced"/>
</dbReference>
<evidence type="ECO:0000256" key="9">
    <source>
        <dbReference type="RuleBase" id="RU364016"/>
    </source>
</evidence>
<dbReference type="GO" id="GO:0047238">
    <property type="term" value="F:glucuronosyl-N-acetylgalactosaminyl-proteoglycan 4-beta-N-acetylgalactosaminyltransferase activity"/>
    <property type="evidence" value="ECO:0007669"/>
    <property type="project" value="TreeGrafter"/>
</dbReference>
<evidence type="ECO:0000256" key="4">
    <source>
        <dbReference type="ARBA" id="ARBA00022692"/>
    </source>
</evidence>
<reference evidence="10" key="1">
    <citation type="submission" date="2022-11" db="UniProtKB">
        <authorList>
            <consortium name="EnsemblMetazoa"/>
        </authorList>
    </citation>
    <scope>IDENTIFICATION</scope>
</reference>
<comment type="similarity">
    <text evidence="2 9">Belongs to the chondroitin N-acetylgalactosaminyltransferase family.</text>
</comment>
<evidence type="ECO:0000256" key="1">
    <source>
        <dbReference type="ARBA" id="ARBA00004447"/>
    </source>
</evidence>
<sequence length="536" mass="61266">MQTLFYNNYSKSDTAFTGSLDTSDVHQAITLHPIKKTPYMYRLHNYLQSTAIMDLQMKTMQLYRSILKMRQLLNEEDDHRGHDTDPQLQSLGLQPGLLKYTPDSHEDLIPWNFFGKYWYSANANAPRHGMLTHQTQALDHIASQVMGIINSNSMKVGRTINFKEILYGYSRVVPLYGVDYVLDLLLMYHKHSKSKRFPVRRHAYLQQSFGKLEIRVDNGDAEPSLSAKKVKVDSSVEKLKNGISQTLFGIQRNEDAPSSRHPLQQNSKHKETIHFILPLAGRLEILQRFMENFERMCLMPGENVQMIIVLFRLPENDPSEEIEKLIARYSSKYPQSTLKILHANGDFSRGLALDLGASQLPPDALMFFVDVDMHISPGFLTRCRLNTIRGRQVYYPVVFGQYSPEVTYGPGTKPESKLAISKETGFFRHYGYGLVCLYNSDLAEVGGLDSSIIGWGMEDVDLYQKFATSNVTIFRAPDPALIHIYHPVVCDPELESKQYQMCMGSKVNQYGSSWHLAKLLQKDKPNSSEETESKNR</sequence>
<keyword evidence="6" id="KW-1133">Transmembrane helix</keyword>
<keyword evidence="5 9" id="KW-0735">Signal-anchor</keyword>
<evidence type="ECO:0000256" key="5">
    <source>
        <dbReference type="ARBA" id="ARBA00022968"/>
    </source>
</evidence>
<evidence type="ECO:0000313" key="11">
    <source>
        <dbReference type="Proteomes" id="UP000887568"/>
    </source>
</evidence>
<evidence type="ECO:0000313" key="10">
    <source>
        <dbReference type="EnsemblMetazoa" id="XP_038077566.1"/>
    </source>
</evidence>
<dbReference type="InterPro" id="IPR008428">
    <property type="entry name" value="Chond_GalNAc"/>
</dbReference>
<evidence type="ECO:0000256" key="6">
    <source>
        <dbReference type="ARBA" id="ARBA00022989"/>
    </source>
</evidence>
<dbReference type="GeneID" id="119745342"/>
<keyword evidence="8" id="KW-0472">Membrane</keyword>
<keyword evidence="11" id="KW-1185">Reference proteome</keyword>
<dbReference type="Pfam" id="PF05679">
    <property type="entry name" value="CHGN"/>
    <property type="match status" value="1"/>
</dbReference>
<dbReference type="SUPFAM" id="SSF53448">
    <property type="entry name" value="Nucleotide-diphospho-sugar transferases"/>
    <property type="match status" value="1"/>
</dbReference>
<dbReference type="InterPro" id="IPR029044">
    <property type="entry name" value="Nucleotide-diphossugar_trans"/>
</dbReference>
<dbReference type="GO" id="GO:0032580">
    <property type="term" value="C:Golgi cisterna membrane"/>
    <property type="evidence" value="ECO:0007669"/>
    <property type="project" value="UniProtKB-SubCell"/>
</dbReference>
<dbReference type="RefSeq" id="XP_038077566.1">
    <property type="nucleotide sequence ID" value="XM_038221638.1"/>
</dbReference>
<comment type="subcellular location">
    <subcellularLocation>
        <location evidence="1 9">Golgi apparatus</location>
        <location evidence="1 9">Golgi stack membrane</location>
        <topology evidence="1 9">Single-pass type II membrane protein</topology>
    </subcellularLocation>
</comment>
<proteinExistence type="inferred from homology"/>
<dbReference type="EnsemblMetazoa" id="XM_038221638.1">
    <property type="protein sequence ID" value="XP_038077566.1"/>
    <property type="gene ID" value="LOC119745342"/>
</dbReference>
<dbReference type="AlphaFoldDB" id="A0A914BPD6"/>
<dbReference type="InterPro" id="IPR051227">
    <property type="entry name" value="CS_glycosyltransferase"/>
</dbReference>
<evidence type="ECO:0000256" key="8">
    <source>
        <dbReference type="ARBA" id="ARBA00023136"/>
    </source>
</evidence>